<feature type="chain" id="PRO_5037988577" evidence="2">
    <location>
        <begin position="16"/>
        <end position="188"/>
    </location>
</feature>
<evidence type="ECO:0000313" key="4">
    <source>
        <dbReference type="Proteomes" id="UP000887540"/>
    </source>
</evidence>
<dbReference type="InterPro" id="IPR058845">
    <property type="entry name" value="Kringle_2"/>
</dbReference>
<evidence type="ECO:0000313" key="5">
    <source>
        <dbReference type="WBParaSite" id="ACRNAN_Path_689.g2574.t1"/>
    </source>
</evidence>
<dbReference type="SUPFAM" id="SSF57440">
    <property type="entry name" value="Kringle-like"/>
    <property type="match status" value="1"/>
</dbReference>
<reference evidence="5" key="1">
    <citation type="submission" date="2022-11" db="UniProtKB">
        <authorList>
            <consortium name="WormBaseParasite"/>
        </authorList>
    </citation>
    <scope>IDENTIFICATION</scope>
</reference>
<proteinExistence type="predicted"/>
<keyword evidence="2" id="KW-0732">Signal</keyword>
<keyword evidence="4" id="KW-1185">Reference proteome</keyword>
<dbReference type="AlphaFoldDB" id="A0A914CAD7"/>
<feature type="domain" description="Kringle-like" evidence="3">
    <location>
        <begin position="49"/>
        <end position="170"/>
    </location>
</feature>
<dbReference type="InterPro" id="IPR013806">
    <property type="entry name" value="Kringle-like"/>
</dbReference>
<sequence>MNVIAVIIIMAMSWAEQTSQDASTILGKEDKEICIPKNGTYRYEIEQGIYLYDGNRDFADADLLNEGKPINFSYPCLTWKDVQDSIIKELGEGIRHQLNVFPTETQDHKFCRFVPLGGSRHHFNRFPGWQYGPWCYVDLTDKRMRADSSDISGFGFTRIVPWPCFKLCKEGNLNDALIAQYRLLLETK</sequence>
<organism evidence="4 5">
    <name type="scientific">Acrobeloides nanus</name>
    <dbReference type="NCBI Taxonomy" id="290746"/>
    <lineage>
        <taxon>Eukaryota</taxon>
        <taxon>Metazoa</taxon>
        <taxon>Ecdysozoa</taxon>
        <taxon>Nematoda</taxon>
        <taxon>Chromadorea</taxon>
        <taxon>Rhabditida</taxon>
        <taxon>Tylenchina</taxon>
        <taxon>Cephalobomorpha</taxon>
        <taxon>Cephaloboidea</taxon>
        <taxon>Cephalobidae</taxon>
        <taxon>Acrobeloides</taxon>
    </lineage>
</organism>
<dbReference type="InterPro" id="IPR038178">
    <property type="entry name" value="Kringle_sf"/>
</dbReference>
<dbReference type="Pfam" id="PF25866">
    <property type="entry name" value="Kringle_2"/>
    <property type="match status" value="1"/>
</dbReference>
<dbReference type="WBParaSite" id="ACRNAN_Path_689.g2574.t1">
    <property type="protein sequence ID" value="ACRNAN_Path_689.g2574.t1"/>
    <property type="gene ID" value="ACRNAN_Path_689.g2574"/>
</dbReference>
<protein>
    <submittedName>
        <fullName evidence="5">Kringle domain-containing protein</fullName>
    </submittedName>
</protein>
<evidence type="ECO:0000256" key="1">
    <source>
        <dbReference type="ARBA" id="ARBA00023157"/>
    </source>
</evidence>
<evidence type="ECO:0000256" key="2">
    <source>
        <dbReference type="SAM" id="SignalP"/>
    </source>
</evidence>
<keyword evidence="1" id="KW-1015">Disulfide bond</keyword>
<name>A0A914CAD7_9BILA</name>
<accession>A0A914CAD7</accession>
<feature type="signal peptide" evidence="2">
    <location>
        <begin position="1"/>
        <end position="15"/>
    </location>
</feature>
<evidence type="ECO:0000259" key="3">
    <source>
        <dbReference type="Pfam" id="PF25866"/>
    </source>
</evidence>
<dbReference type="Gene3D" id="2.40.20.10">
    <property type="entry name" value="Plasminogen Kringle 4"/>
    <property type="match status" value="1"/>
</dbReference>
<dbReference type="Proteomes" id="UP000887540">
    <property type="component" value="Unplaced"/>
</dbReference>